<evidence type="ECO:0008006" key="14">
    <source>
        <dbReference type="Google" id="ProtNLM"/>
    </source>
</evidence>
<dbReference type="PANTHER" id="PTHR47466">
    <property type="match status" value="1"/>
</dbReference>
<evidence type="ECO:0000256" key="7">
    <source>
        <dbReference type="ARBA" id="ARBA00023049"/>
    </source>
</evidence>
<comment type="similarity">
    <text evidence="1">Belongs to the peptidase M43B family.</text>
</comment>
<keyword evidence="3" id="KW-0479">Metal-binding</keyword>
<dbReference type="NCBIfam" id="TIGR04183">
    <property type="entry name" value="Por_Secre_tail"/>
    <property type="match status" value="1"/>
</dbReference>
<evidence type="ECO:0000256" key="6">
    <source>
        <dbReference type="ARBA" id="ARBA00022833"/>
    </source>
</evidence>
<evidence type="ECO:0000256" key="8">
    <source>
        <dbReference type="ARBA" id="ARBA00023157"/>
    </source>
</evidence>
<keyword evidence="5" id="KW-0378">Hydrolase</keyword>
<dbReference type="SUPFAM" id="SSF55486">
    <property type="entry name" value="Metalloproteases ('zincins'), catalytic domain"/>
    <property type="match status" value="1"/>
</dbReference>
<keyword evidence="7" id="KW-0482">Metalloprotease</keyword>
<gene>
    <name evidence="12" type="ORF">GCM10023331_20920</name>
</gene>
<dbReference type="PANTHER" id="PTHR47466:SF1">
    <property type="entry name" value="METALLOPROTEASE MEP1 (AFU_ORTHOLOGUE AFUA_1G07730)-RELATED"/>
    <property type="match status" value="1"/>
</dbReference>
<name>A0ABP9DG56_9BACT</name>
<organism evidence="12 13">
    <name type="scientific">Algivirga pacifica</name>
    <dbReference type="NCBI Taxonomy" id="1162670"/>
    <lineage>
        <taxon>Bacteria</taxon>
        <taxon>Pseudomonadati</taxon>
        <taxon>Bacteroidota</taxon>
        <taxon>Cytophagia</taxon>
        <taxon>Cytophagales</taxon>
        <taxon>Flammeovirgaceae</taxon>
        <taxon>Algivirga</taxon>
    </lineage>
</organism>
<evidence type="ECO:0000256" key="3">
    <source>
        <dbReference type="ARBA" id="ARBA00022723"/>
    </source>
</evidence>
<protein>
    <recommendedName>
        <fullName evidence="14">Por secretion system C-terminal sorting domain-containing protein</fullName>
    </recommendedName>
</protein>
<keyword evidence="2" id="KW-0645">Protease</keyword>
<reference evidence="13" key="1">
    <citation type="journal article" date="2019" name="Int. J. Syst. Evol. Microbiol.">
        <title>The Global Catalogue of Microorganisms (GCM) 10K type strain sequencing project: providing services to taxonomists for standard genome sequencing and annotation.</title>
        <authorList>
            <consortium name="The Broad Institute Genomics Platform"/>
            <consortium name="The Broad Institute Genome Sequencing Center for Infectious Disease"/>
            <person name="Wu L."/>
            <person name="Ma J."/>
        </authorList>
    </citation>
    <scope>NUCLEOTIDE SEQUENCE [LARGE SCALE GENOMIC DNA]</scope>
    <source>
        <strain evidence="13">JCM 18326</strain>
    </source>
</reference>
<keyword evidence="8" id="KW-1015">Disulfide bond</keyword>
<feature type="domain" description="Peptidase M43 pregnancy-associated plasma-A" evidence="10">
    <location>
        <begin position="175"/>
        <end position="320"/>
    </location>
</feature>
<dbReference type="Pfam" id="PF05572">
    <property type="entry name" value="Peptidase_M43"/>
    <property type="match status" value="1"/>
</dbReference>
<dbReference type="InterPro" id="IPR008754">
    <property type="entry name" value="Peptidase_M43"/>
</dbReference>
<feature type="domain" description="Secretion system C-terminal sorting" evidence="11">
    <location>
        <begin position="635"/>
        <end position="709"/>
    </location>
</feature>
<dbReference type="Pfam" id="PF18962">
    <property type="entry name" value="Por_Secre_tail"/>
    <property type="match status" value="1"/>
</dbReference>
<keyword evidence="13" id="KW-1185">Reference proteome</keyword>
<proteinExistence type="inferred from homology"/>
<feature type="coiled-coil region" evidence="9">
    <location>
        <begin position="45"/>
        <end position="72"/>
    </location>
</feature>
<evidence type="ECO:0000259" key="11">
    <source>
        <dbReference type="Pfam" id="PF18962"/>
    </source>
</evidence>
<evidence type="ECO:0000256" key="5">
    <source>
        <dbReference type="ARBA" id="ARBA00022801"/>
    </source>
</evidence>
<dbReference type="InterPro" id="IPR026444">
    <property type="entry name" value="Secre_tail"/>
</dbReference>
<dbReference type="InterPro" id="IPR024079">
    <property type="entry name" value="MetalloPept_cat_dom_sf"/>
</dbReference>
<comment type="caution">
    <text evidence="12">The sequence shown here is derived from an EMBL/GenBank/DDBJ whole genome shotgun (WGS) entry which is preliminary data.</text>
</comment>
<evidence type="ECO:0000259" key="10">
    <source>
        <dbReference type="Pfam" id="PF05572"/>
    </source>
</evidence>
<dbReference type="Gene3D" id="3.40.390.10">
    <property type="entry name" value="Collagenase (Catalytic Domain)"/>
    <property type="match status" value="1"/>
</dbReference>
<dbReference type="Proteomes" id="UP001500298">
    <property type="component" value="Unassembled WGS sequence"/>
</dbReference>
<accession>A0ABP9DG56</accession>
<evidence type="ECO:0000256" key="2">
    <source>
        <dbReference type="ARBA" id="ARBA00022670"/>
    </source>
</evidence>
<sequence>MNIVKTLPSIGLILLAILHTLPIQAQNSKPISCHQQEHRDELLSSDENRQRIDKAEQRLNEHTKHYLQQKASLRITEEVLTIPVVFHVVHNNGIENISDAQIIDAVDQLNEDFSATNPGVVNVIEDFQGIVADVGLQFRLAEKDPNGNPSSGITRTVSSYTTNGSNYEYEIKTSTGWPRDQYLNIWVVYSSDGNNGSGYAYYPSTVDDATNNYRDGVIVSHWAVGRTGTAVSTHYKLLTHEIGHWANLKHTWGDQTANGQKRGCNYDDDVADTPETIGSYSCETNVYSCNSLDNTQNYMDYSSCPEMFTIGQKDRMRAALTSSVAGRNNLWSASNLSATLNGGSDTPFIAFSSINFQESENNDGSISNSITVTLNNASFQTNNGILSKGIDYTLTGIPQGLNATLEVTTENTAVFSLTGVAEQHENTNDVSGITLTFLDAAITGGDASILDNPTTDTFTIDFRDAFQVVEVDITDLTVNNRNTWEPFTLTGIGNPTFGAWYDGGDLRLETYTLALICEGSSLNITPLSSGTEIGPSSNWIYGGTYPDEHYVRTRNYTVWDGQEAYIGFKVEENGEVYYGWFQAKVDSRGRALTIMAYAYNEQPNQPINAGQTTAGSAAGRPLLGLEQHLLTSFNVYPNPLKTGELLRIKRTLGNNFSSGEVEVYNLYGQQIIRLHSNQLEQGISTEGWKTGMYILRLTTADGQQKTTRVILR</sequence>
<evidence type="ECO:0000256" key="1">
    <source>
        <dbReference type="ARBA" id="ARBA00008721"/>
    </source>
</evidence>
<evidence type="ECO:0000256" key="9">
    <source>
        <dbReference type="SAM" id="Coils"/>
    </source>
</evidence>
<evidence type="ECO:0000256" key="4">
    <source>
        <dbReference type="ARBA" id="ARBA00022729"/>
    </source>
</evidence>
<keyword evidence="4" id="KW-0732">Signal</keyword>
<keyword evidence="9" id="KW-0175">Coiled coil</keyword>
<evidence type="ECO:0000313" key="12">
    <source>
        <dbReference type="EMBL" id="GAA4835482.1"/>
    </source>
</evidence>
<evidence type="ECO:0000313" key="13">
    <source>
        <dbReference type="Proteomes" id="UP001500298"/>
    </source>
</evidence>
<dbReference type="EMBL" id="BAABJX010000032">
    <property type="protein sequence ID" value="GAA4835482.1"/>
    <property type="molecule type" value="Genomic_DNA"/>
</dbReference>
<keyword evidence="6" id="KW-0862">Zinc</keyword>
<dbReference type="RefSeq" id="WP_345371564.1">
    <property type="nucleotide sequence ID" value="NZ_BAABJX010000032.1"/>
</dbReference>